<protein>
    <recommendedName>
        <fullName evidence="8">EXPERA domain-containing protein</fullName>
    </recommendedName>
</protein>
<accession>A0AAF0DL06</accession>
<proteinExistence type="inferred from homology"/>
<dbReference type="EMBL" id="CP120629">
    <property type="protein sequence ID" value="WEW59572.1"/>
    <property type="molecule type" value="Genomic_DNA"/>
</dbReference>
<sequence>MAISKRGESKPAKSSCRNRLDTAYIAFFALHLVIMFVLDLVPLYPESIKPVALEKLRQLYIDKYQDKFFTEPPGWFRAYIVMEAVYHVPASIAIIRGLLNDDAFVPVHLLVWAVQSFITTLTCLVEVWDWTDRTREQKYNISLLYGPYVALGK</sequence>
<comment type="subcellular location">
    <subcellularLocation>
        <location evidence="1">Endoplasmic reticulum membrane</location>
        <topology evidence="1">Multi-pass membrane protein</topology>
    </subcellularLocation>
</comment>
<evidence type="ECO:0000256" key="1">
    <source>
        <dbReference type="ARBA" id="ARBA00004477"/>
    </source>
</evidence>
<feature type="transmembrane region" description="Helical" evidence="7">
    <location>
        <begin position="109"/>
        <end position="128"/>
    </location>
</feature>
<dbReference type="PANTHER" id="PTHR31204">
    <property type="entry name" value="SIGMA INTRACELLULAR RECEPTOR 2"/>
    <property type="match status" value="1"/>
</dbReference>
<keyword evidence="6 7" id="KW-0472">Membrane</keyword>
<feature type="transmembrane region" description="Helical" evidence="7">
    <location>
        <begin position="21"/>
        <end position="44"/>
    </location>
</feature>
<dbReference type="Proteomes" id="UP001219355">
    <property type="component" value="Chromosome 3"/>
</dbReference>
<evidence type="ECO:0000256" key="5">
    <source>
        <dbReference type="ARBA" id="ARBA00022989"/>
    </source>
</evidence>
<evidence type="ECO:0000259" key="8">
    <source>
        <dbReference type="Pfam" id="PF05241"/>
    </source>
</evidence>
<organism evidence="9 10">
    <name type="scientific">Emydomyces testavorans</name>
    <dbReference type="NCBI Taxonomy" id="2070801"/>
    <lineage>
        <taxon>Eukaryota</taxon>
        <taxon>Fungi</taxon>
        <taxon>Dikarya</taxon>
        <taxon>Ascomycota</taxon>
        <taxon>Pezizomycotina</taxon>
        <taxon>Eurotiomycetes</taxon>
        <taxon>Eurotiomycetidae</taxon>
        <taxon>Onygenales</taxon>
        <taxon>Nannizziopsiaceae</taxon>
        <taxon>Emydomyces</taxon>
    </lineage>
</organism>
<dbReference type="AlphaFoldDB" id="A0AAF0DL06"/>
<dbReference type="InterPro" id="IPR051987">
    <property type="entry name" value="Sigma-2_receptor-like"/>
</dbReference>
<evidence type="ECO:0000313" key="9">
    <source>
        <dbReference type="EMBL" id="WEW59572.1"/>
    </source>
</evidence>
<keyword evidence="4" id="KW-0256">Endoplasmic reticulum</keyword>
<evidence type="ECO:0000256" key="7">
    <source>
        <dbReference type="SAM" id="Phobius"/>
    </source>
</evidence>
<keyword evidence="10" id="KW-1185">Reference proteome</keyword>
<evidence type="ECO:0000256" key="2">
    <source>
        <dbReference type="ARBA" id="ARBA00009096"/>
    </source>
</evidence>
<feature type="domain" description="EXPERA" evidence="8">
    <location>
        <begin position="53"/>
        <end position="150"/>
    </location>
</feature>
<evidence type="ECO:0000256" key="6">
    <source>
        <dbReference type="ARBA" id="ARBA00023136"/>
    </source>
</evidence>
<dbReference type="PANTHER" id="PTHR31204:SF1">
    <property type="entry name" value="SIGMA INTRACELLULAR RECEPTOR 2"/>
    <property type="match status" value="1"/>
</dbReference>
<evidence type="ECO:0000256" key="3">
    <source>
        <dbReference type="ARBA" id="ARBA00022692"/>
    </source>
</evidence>
<dbReference type="GO" id="GO:0005789">
    <property type="term" value="C:endoplasmic reticulum membrane"/>
    <property type="evidence" value="ECO:0007669"/>
    <property type="project" value="UniProtKB-SubCell"/>
</dbReference>
<keyword evidence="3 7" id="KW-0812">Transmembrane</keyword>
<name>A0AAF0DL06_9EURO</name>
<dbReference type="InterPro" id="IPR033118">
    <property type="entry name" value="EXPERA"/>
</dbReference>
<evidence type="ECO:0000313" key="10">
    <source>
        <dbReference type="Proteomes" id="UP001219355"/>
    </source>
</evidence>
<dbReference type="PIRSF" id="PIRSF031032">
    <property type="entry name" value="TMP_97_prd"/>
    <property type="match status" value="1"/>
</dbReference>
<dbReference type="InterPro" id="IPR016964">
    <property type="entry name" value="Sigma2_recept"/>
</dbReference>
<dbReference type="Pfam" id="PF05241">
    <property type="entry name" value="EBP"/>
    <property type="match status" value="1"/>
</dbReference>
<keyword evidence="5 7" id="KW-1133">Transmembrane helix</keyword>
<gene>
    <name evidence="9" type="ORF">PRK78_005046</name>
</gene>
<comment type="similarity">
    <text evidence="2">Belongs to the TMEM97/sigma-2 receptor family.</text>
</comment>
<reference evidence="9" key="1">
    <citation type="submission" date="2023-03" db="EMBL/GenBank/DDBJ databases">
        <title>Emydomyces testavorans Genome Sequence.</title>
        <authorList>
            <person name="Hoyer L."/>
        </authorList>
    </citation>
    <scope>NUCLEOTIDE SEQUENCE</scope>
    <source>
        <strain evidence="9">16-2883</strain>
    </source>
</reference>
<evidence type="ECO:0000256" key="4">
    <source>
        <dbReference type="ARBA" id="ARBA00022824"/>
    </source>
</evidence>